<feature type="signal peptide" evidence="1">
    <location>
        <begin position="1"/>
        <end position="18"/>
    </location>
</feature>
<comment type="caution">
    <text evidence="2">The sequence shown here is derived from an EMBL/GenBank/DDBJ whole genome shotgun (WGS) entry which is preliminary data.</text>
</comment>
<organism evidence="2 3">
    <name type="scientific">Stephanodiscus triporus</name>
    <dbReference type="NCBI Taxonomy" id="2934178"/>
    <lineage>
        <taxon>Eukaryota</taxon>
        <taxon>Sar</taxon>
        <taxon>Stramenopiles</taxon>
        <taxon>Ochrophyta</taxon>
        <taxon>Bacillariophyta</taxon>
        <taxon>Coscinodiscophyceae</taxon>
        <taxon>Thalassiosirophycidae</taxon>
        <taxon>Stephanodiscales</taxon>
        <taxon>Stephanodiscaceae</taxon>
        <taxon>Stephanodiscus</taxon>
    </lineage>
</organism>
<feature type="chain" id="PRO_5044791237" evidence="1">
    <location>
        <begin position="19"/>
        <end position="157"/>
    </location>
</feature>
<evidence type="ECO:0000313" key="3">
    <source>
        <dbReference type="Proteomes" id="UP001530315"/>
    </source>
</evidence>
<dbReference type="Proteomes" id="UP001530315">
    <property type="component" value="Unassembled WGS sequence"/>
</dbReference>
<accession>A0ABD3PG34</accession>
<protein>
    <submittedName>
        <fullName evidence="2">Uncharacterized protein</fullName>
    </submittedName>
</protein>
<evidence type="ECO:0000313" key="2">
    <source>
        <dbReference type="EMBL" id="KAL3786241.1"/>
    </source>
</evidence>
<proteinExistence type="predicted"/>
<keyword evidence="3" id="KW-1185">Reference proteome</keyword>
<dbReference type="InterPro" id="IPR035992">
    <property type="entry name" value="Ricin_B-like_lectins"/>
</dbReference>
<dbReference type="SUPFAM" id="SSF50370">
    <property type="entry name" value="Ricin B-like lectins"/>
    <property type="match status" value="1"/>
</dbReference>
<dbReference type="PROSITE" id="PS50231">
    <property type="entry name" value="RICIN_B_LECTIN"/>
    <property type="match status" value="1"/>
</dbReference>
<reference evidence="2 3" key="1">
    <citation type="submission" date="2024-10" db="EMBL/GenBank/DDBJ databases">
        <title>Updated reference genomes for cyclostephanoid diatoms.</title>
        <authorList>
            <person name="Roberts W.R."/>
            <person name="Alverson A.J."/>
        </authorList>
    </citation>
    <scope>NUCLEOTIDE SEQUENCE [LARGE SCALE GENOMIC DNA]</scope>
    <source>
        <strain evidence="2 3">AJA276-08</strain>
    </source>
</reference>
<dbReference type="EMBL" id="JALLAZ020000843">
    <property type="protein sequence ID" value="KAL3786241.1"/>
    <property type="molecule type" value="Genomic_DNA"/>
</dbReference>
<keyword evidence="1" id="KW-0732">Signal</keyword>
<dbReference type="AlphaFoldDB" id="A0ABD3PG34"/>
<evidence type="ECO:0000256" key="1">
    <source>
        <dbReference type="SAM" id="SignalP"/>
    </source>
</evidence>
<gene>
    <name evidence="2" type="ORF">ACHAW5_000997</name>
</gene>
<sequence length="157" mass="17542">MNGRVIITICYIAWMICTDLPGELSSECSSSGDCNLDDFIIIKDCSPSARDQQFTAVGLTIRPTIDPTLCFTIMGYGTAKDFDDVTITTPIQLKLCEENNSNQQFVGYRSSGKFELSPFGRADRCLGSFHHPKPYEKIHPKSCTAGRIHTTSEWIKY</sequence>
<name>A0ABD3PG34_9STRA</name>